<dbReference type="GO" id="GO:0006368">
    <property type="term" value="P:transcription elongation by RNA polymerase II"/>
    <property type="evidence" value="ECO:0007669"/>
    <property type="project" value="InterPro"/>
</dbReference>
<dbReference type="Pfam" id="PF05179">
    <property type="entry name" value="CDC73_C"/>
    <property type="match status" value="1"/>
</dbReference>
<keyword evidence="8" id="KW-1185">Reference proteome</keyword>
<gene>
    <name evidence="7" type="ORF">DAPK24_006150</name>
</gene>
<dbReference type="PANTHER" id="PTHR12466:SF8">
    <property type="entry name" value="PARAFIBROMIN"/>
    <property type="match status" value="1"/>
</dbReference>
<organism evidence="7 8">
    <name type="scientific">Pichia kluyveri</name>
    <name type="common">Yeast</name>
    <dbReference type="NCBI Taxonomy" id="36015"/>
    <lineage>
        <taxon>Eukaryota</taxon>
        <taxon>Fungi</taxon>
        <taxon>Dikarya</taxon>
        <taxon>Ascomycota</taxon>
        <taxon>Saccharomycotina</taxon>
        <taxon>Pichiomycetes</taxon>
        <taxon>Pichiales</taxon>
        <taxon>Pichiaceae</taxon>
        <taxon>Pichia</taxon>
    </lineage>
</organism>
<dbReference type="GO" id="GO:0000993">
    <property type="term" value="F:RNA polymerase II complex binding"/>
    <property type="evidence" value="ECO:0007669"/>
    <property type="project" value="TreeGrafter"/>
</dbReference>
<evidence type="ECO:0000256" key="2">
    <source>
        <dbReference type="ARBA" id="ARBA00010427"/>
    </source>
</evidence>
<dbReference type="Proteomes" id="UP001378960">
    <property type="component" value="Unassembled WGS sequence"/>
</dbReference>
<feature type="domain" description="Cell division control protein 73 C-terminal" evidence="6">
    <location>
        <begin position="239"/>
        <end position="396"/>
    </location>
</feature>
<evidence type="ECO:0000256" key="4">
    <source>
        <dbReference type="ARBA" id="ARBA00023242"/>
    </source>
</evidence>
<comment type="caution">
    <text evidence="7">The sequence shown here is derived from an EMBL/GenBank/DDBJ whole genome shotgun (WGS) entry which is preliminary data.</text>
</comment>
<evidence type="ECO:0000256" key="1">
    <source>
        <dbReference type="ARBA" id="ARBA00004123"/>
    </source>
</evidence>
<sequence>MKFVSALRLAVKNGYSVELDGSSIGSSENVIIKGKNDGNGDKYSLSEQSGVEASKSYNIGTVYFCWIHKDATVTDYIAKCEEAKIPVITFLERTDLISFINGDIETCEYVKEDDKVEGGKDSSSRKVRKADEKNLKKKSLEKDEMIDYKEIKKQKIENDELLKEINKHEVELIDHNKTLRGSQKNNDFSNLVRESEFKIIRVLKSQDGNKKSGSSGSGSSNSKKEEISHDASLSTILHKKDPIIILSPSAISMITMNNVKSFLQDGKFIDSNKINEDHGNNNNIDIINIIRDSKRFNKKIKFVIVNNVEKFFIKPEYWDRVVAVFTTGQEWQFKPYKINNPNKLFQKVKGFYINYNGDLIPNNIKNWNVEIISLDRNQRFKDRQISEHLWESVERFMLSRGYK</sequence>
<dbReference type="GO" id="GO:0032968">
    <property type="term" value="P:positive regulation of transcription elongation by RNA polymerase II"/>
    <property type="evidence" value="ECO:0007669"/>
    <property type="project" value="TreeGrafter"/>
</dbReference>
<protein>
    <submittedName>
        <fullName evidence="7">Cdc73 protein</fullName>
    </submittedName>
</protein>
<dbReference type="PANTHER" id="PTHR12466">
    <property type="entry name" value="CDC73 DOMAIN PROTEIN"/>
    <property type="match status" value="1"/>
</dbReference>
<keyword evidence="3" id="KW-0804">Transcription</keyword>
<evidence type="ECO:0000256" key="3">
    <source>
        <dbReference type="ARBA" id="ARBA00023163"/>
    </source>
</evidence>
<dbReference type="InterPro" id="IPR038103">
    <property type="entry name" value="CDC73_C_sf"/>
</dbReference>
<accession>A0AAV5QYE1</accession>
<evidence type="ECO:0000313" key="8">
    <source>
        <dbReference type="Proteomes" id="UP001378960"/>
    </source>
</evidence>
<dbReference type="InterPro" id="IPR007852">
    <property type="entry name" value="Cdc73/Parafibromin"/>
</dbReference>
<keyword evidence="5" id="KW-0175">Coiled coil</keyword>
<name>A0AAV5QYE1_PICKL</name>
<dbReference type="EMBL" id="BTGB01000001">
    <property type="protein sequence ID" value="GMM44040.1"/>
    <property type="molecule type" value="Genomic_DNA"/>
</dbReference>
<dbReference type="GO" id="GO:0016593">
    <property type="term" value="C:Cdc73/Paf1 complex"/>
    <property type="evidence" value="ECO:0007669"/>
    <property type="project" value="InterPro"/>
</dbReference>
<proteinExistence type="inferred from homology"/>
<evidence type="ECO:0000259" key="6">
    <source>
        <dbReference type="Pfam" id="PF05179"/>
    </source>
</evidence>
<feature type="coiled-coil region" evidence="5">
    <location>
        <begin position="151"/>
        <end position="178"/>
    </location>
</feature>
<dbReference type="AlphaFoldDB" id="A0AAV5QYE1"/>
<dbReference type="InterPro" id="IPR031336">
    <property type="entry name" value="CDC73_C"/>
</dbReference>
<dbReference type="Gene3D" id="3.40.50.11990">
    <property type="entry name" value="RNA polymerase II accessory factor, Cdc73 C-terminal domain"/>
    <property type="match status" value="1"/>
</dbReference>
<keyword evidence="4" id="KW-0539">Nucleus</keyword>
<comment type="subcellular location">
    <subcellularLocation>
        <location evidence="1">Nucleus</location>
    </subcellularLocation>
</comment>
<evidence type="ECO:0000256" key="5">
    <source>
        <dbReference type="SAM" id="Coils"/>
    </source>
</evidence>
<comment type="similarity">
    <text evidence="2">Belongs to the CDC73 family.</text>
</comment>
<evidence type="ECO:0000313" key="7">
    <source>
        <dbReference type="EMBL" id="GMM44040.1"/>
    </source>
</evidence>
<reference evidence="7 8" key="1">
    <citation type="journal article" date="2023" name="Elife">
        <title>Identification of key yeast species and microbe-microbe interactions impacting larval growth of Drosophila in the wild.</title>
        <authorList>
            <person name="Mure A."/>
            <person name="Sugiura Y."/>
            <person name="Maeda R."/>
            <person name="Honda K."/>
            <person name="Sakurai N."/>
            <person name="Takahashi Y."/>
            <person name="Watada M."/>
            <person name="Katoh T."/>
            <person name="Gotoh A."/>
            <person name="Gotoh Y."/>
            <person name="Taniguchi I."/>
            <person name="Nakamura K."/>
            <person name="Hayashi T."/>
            <person name="Katayama T."/>
            <person name="Uemura T."/>
            <person name="Hattori Y."/>
        </authorList>
    </citation>
    <scope>NUCLEOTIDE SEQUENCE [LARGE SCALE GENOMIC DNA]</scope>
    <source>
        <strain evidence="7 8">PK-24</strain>
    </source>
</reference>